<feature type="domain" description="Protein kinase" evidence="11">
    <location>
        <begin position="30"/>
        <end position="410"/>
    </location>
</feature>
<feature type="region of interest" description="Disordered" evidence="9">
    <location>
        <begin position="733"/>
        <end position="817"/>
    </location>
</feature>
<dbReference type="EMBL" id="JAQQWI010000016">
    <property type="protein sequence ID" value="KAK8008050.1"/>
    <property type="molecule type" value="Genomic_DNA"/>
</dbReference>
<dbReference type="InterPro" id="IPR000719">
    <property type="entry name" value="Prot_kinase_dom"/>
</dbReference>
<keyword evidence="13" id="KW-1185">Reference proteome</keyword>
<dbReference type="InterPro" id="IPR011009">
    <property type="entry name" value="Kinase-like_dom_sf"/>
</dbReference>
<accession>A0ABR1RC24</accession>
<dbReference type="Gene3D" id="1.10.510.10">
    <property type="entry name" value="Transferase(Phosphotransferase) domain 1"/>
    <property type="match status" value="1"/>
</dbReference>
<evidence type="ECO:0000259" key="11">
    <source>
        <dbReference type="PROSITE" id="PS50011"/>
    </source>
</evidence>
<feature type="transmembrane region" description="Helical" evidence="10">
    <location>
        <begin position="896"/>
        <end position="920"/>
    </location>
</feature>
<evidence type="ECO:0000256" key="7">
    <source>
        <dbReference type="ARBA" id="ARBA00047899"/>
    </source>
</evidence>
<dbReference type="Proteomes" id="UP001396898">
    <property type="component" value="Unassembled WGS sequence"/>
</dbReference>
<protein>
    <recommendedName>
        <fullName evidence="1">non-specific serine/threonine protein kinase</fullName>
        <ecNumber evidence="1">2.7.11.1</ecNumber>
    </recommendedName>
</protein>
<keyword evidence="2" id="KW-0723">Serine/threonine-protein kinase</keyword>
<dbReference type="InterPro" id="IPR051334">
    <property type="entry name" value="SRPK"/>
</dbReference>
<evidence type="ECO:0000313" key="13">
    <source>
        <dbReference type="Proteomes" id="UP001396898"/>
    </source>
</evidence>
<keyword evidence="10" id="KW-0812">Transmembrane</keyword>
<evidence type="ECO:0000256" key="1">
    <source>
        <dbReference type="ARBA" id="ARBA00012513"/>
    </source>
</evidence>
<comment type="catalytic activity">
    <reaction evidence="7">
        <text>L-threonyl-[protein] + ATP = O-phospho-L-threonyl-[protein] + ADP + H(+)</text>
        <dbReference type="Rhea" id="RHEA:46608"/>
        <dbReference type="Rhea" id="RHEA-COMP:11060"/>
        <dbReference type="Rhea" id="RHEA-COMP:11605"/>
        <dbReference type="ChEBI" id="CHEBI:15378"/>
        <dbReference type="ChEBI" id="CHEBI:30013"/>
        <dbReference type="ChEBI" id="CHEBI:30616"/>
        <dbReference type="ChEBI" id="CHEBI:61977"/>
        <dbReference type="ChEBI" id="CHEBI:456216"/>
        <dbReference type="EC" id="2.7.11.1"/>
    </reaction>
</comment>
<dbReference type="PROSITE" id="PS50011">
    <property type="entry name" value="PROTEIN_KINASE_DOM"/>
    <property type="match status" value="1"/>
</dbReference>
<keyword evidence="4" id="KW-0547">Nucleotide-binding</keyword>
<keyword evidence="6" id="KW-0067">ATP-binding</keyword>
<keyword evidence="3" id="KW-0808">Transferase</keyword>
<name>A0ABR1RC24_9PEZI</name>
<keyword evidence="10" id="KW-1133">Transmembrane helix</keyword>
<evidence type="ECO:0000256" key="2">
    <source>
        <dbReference type="ARBA" id="ARBA00022527"/>
    </source>
</evidence>
<evidence type="ECO:0000256" key="10">
    <source>
        <dbReference type="SAM" id="Phobius"/>
    </source>
</evidence>
<comment type="catalytic activity">
    <reaction evidence="8">
        <text>L-seryl-[protein] + ATP = O-phospho-L-seryl-[protein] + ADP + H(+)</text>
        <dbReference type="Rhea" id="RHEA:17989"/>
        <dbReference type="Rhea" id="RHEA-COMP:9863"/>
        <dbReference type="Rhea" id="RHEA-COMP:11604"/>
        <dbReference type="ChEBI" id="CHEBI:15378"/>
        <dbReference type="ChEBI" id="CHEBI:29999"/>
        <dbReference type="ChEBI" id="CHEBI:30616"/>
        <dbReference type="ChEBI" id="CHEBI:83421"/>
        <dbReference type="ChEBI" id="CHEBI:456216"/>
        <dbReference type="EC" id="2.7.11.1"/>
    </reaction>
</comment>
<evidence type="ECO:0000256" key="6">
    <source>
        <dbReference type="ARBA" id="ARBA00022840"/>
    </source>
</evidence>
<dbReference type="PANTHER" id="PTHR47634">
    <property type="entry name" value="PROTEIN KINASE DOMAIN-CONTAINING PROTEIN-RELATED"/>
    <property type="match status" value="1"/>
</dbReference>
<dbReference type="PANTHER" id="PTHR47634:SF9">
    <property type="entry name" value="PROTEIN KINASE DOMAIN-CONTAINING PROTEIN-RELATED"/>
    <property type="match status" value="1"/>
</dbReference>
<evidence type="ECO:0000256" key="4">
    <source>
        <dbReference type="ARBA" id="ARBA00022741"/>
    </source>
</evidence>
<dbReference type="SMART" id="SM00220">
    <property type="entry name" value="S_TKc"/>
    <property type="match status" value="1"/>
</dbReference>
<evidence type="ECO:0000256" key="8">
    <source>
        <dbReference type="ARBA" id="ARBA00048679"/>
    </source>
</evidence>
<feature type="compositionally biased region" description="Polar residues" evidence="9">
    <location>
        <begin position="747"/>
        <end position="761"/>
    </location>
</feature>
<feature type="region of interest" description="Disordered" evidence="9">
    <location>
        <begin position="582"/>
        <end position="626"/>
    </location>
</feature>
<feature type="compositionally biased region" description="Acidic residues" evidence="9">
    <location>
        <begin position="583"/>
        <end position="593"/>
    </location>
</feature>
<comment type="caution">
    <text evidence="12">The sequence shown here is derived from an EMBL/GenBank/DDBJ whole genome shotgun (WGS) entry which is preliminary data.</text>
</comment>
<keyword evidence="10" id="KW-0472">Membrane</keyword>
<dbReference type="EC" id="2.7.11.1" evidence="1"/>
<reference evidence="12 13" key="1">
    <citation type="submission" date="2023-01" db="EMBL/GenBank/DDBJ databases">
        <title>Analysis of 21 Apiospora genomes using comparative genomics revels a genus with tremendous synthesis potential of carbohydrate active enzymes and secondary metabolites.</title>
        <authorList>
            <person name="Sorensen T."/>
        </authorList>
    </citation>
    <scope>NUCLEOTIDE SEQUENCE [LARGE SCALE GENOMIC DNA]</scope>
    <source>
        <strain evidence="12 13">CBS 20057</strain>
    </source>
</reference>
<organism evidence="12 13">
    <name type="scientific">Apiospora marii</name>
    <dbReference type="NCBI Taxonomy" id="335849"/>
    <lineage>
        <taxon>Eukaryota</taxon>
        <taxon>Fungi</taxon>
        <taxon>Dikarya</taxon>
        <taxon>Ascomycota</taxon>
        <taxon>Pezizomycotina</taxon>
        <taxon>Sordariomycetes</taxon>
        <taxon>Xylariomycetidae</taxon>
        <taxon>Amphisphaeriales</taxon>
        <taxon>Apiosporaceae</taxon>
        <taxon>Apiospora</taxon>
    </lineage>
</organism>
<gene>
    <name evidence="12" type="ORF">PG991_010601</name>
</gene>
<evidence type="ECO:0000256" key="3">
    <source>
        <dbReference type="ARBA" id="ARBA00022679"/>
    </source>
</evidence>
<evidence type="ECO:0000313" key="12">
    <source>
        <dbReference type="EMBL" id="KAK8008050.1"/>
    </source>
</evidence>
<sequence>MQVTNVEDIREYTYGGYALVSIGKVLGGRYEVVDKLGHSISATTWLCWVQGTRPPEAAWMAVKLFKTTCSAGSAMEMTKKRQLIEKGGSEEEWAAAHVAMPIDEFRHGDVHGSHRCLVMPLLGSSLEFLGVEHPLTLESRLTLKRFLFEAGLALKYLHRHRVTHGEVTPRKIRFQLDIPNASALTVEDMKDVLGLETRKHLPVLKAPGYPIYLIQPTNLEKLAPVGHTVLLAADSAGKAPQWYQAPEVLTGLNKEDNPGGDVWSFCCTILAVYSRCSLGLSDATSSDAKLMRHVKFLERILGPMRRPSAYTVDEDGEILEYLPPRRMCESEEDYERWERRALGEPACATTPLKALLGSVSFRRLHATGPVEPEAVLPEAEADKLAALLGSALCYNEEKRSMQAVLKSEWFAQLRVDGFQITKTANPLLELLNLDVARADVFDLLAITRDVQVLNDEVLFRKSPAQKIKDEQRALAEVRASKRGDSDSEQQHFSDSDHVLRVCREYRDYGELVLMRVRELVLRADDCETHDDRPRYDRYISKINKLLREYARYRAERTEFYRTELGDANTSSELRQEMLLEFPDQQDGELDPEDPPSQKDAEGIASAETNRDLRGPEGNSDIVAKDQQEKVMDETKDFELVDGTRKPSAEIYSTAELPDIAKAISRLQSISVEGRLIAEDVGIDPPGEQVGETHGGLSTQDELVPSEEAQPNIKDFFEIHMNRSSPQEIAALPPQDHLKSDGLDEPDLSTTSAPEGKSQSPQVALVPLPTTSETVEPLDEPLTGKDAAPATVATEELPLSPREMRPDTDTPGQETLNPNTDIDEVIEAASNTPLPASGNTSPTDSDPDTQVVFAERSGEKVPELSSDNAKVVLSTVERFVEPHLQKLLVRLESGDPVVSYVLILCAAGILALCILLFVLVVRAGDATTGEPIGNAASSEVRDWLRTRVVSPYSELHERLCQSPSCQGETNGGNSTDGGNSLTAYLVTHFSKLS</sequence>
<dbReference type="Gene3D" id="3.30.200.20">
    <property type="entry name" value="Phosphorylase Kinase, domain 1"/>
    <property type="match status" value="1"/>
</dbReference>
<evidence type="ECO:0000256" key="5">
    <source>
        <dbReference type="ARBA" id="ARBA00022777"/>
    </source>
</evidence>
<evidence type="ECO:0000256" key="9">
    <source>
        <dbReference type="SAM" id="MobiDB-lite"/>
    </source>
</evidence>
<keyword evidence="5" id="KW-0418">Kinase</keyword>
<proteinExistence type="predicted"/>
<dbReference type="SUPFAM" id="SSF56112">
    <property type="entry name" value="Protein kinase-like (PK-like)"/>
    <property type="match status" value="1"/>
</dbReference>